<reference evidence="1" key="1">
    <citation type="journal article" date="2015" name="Nature">
        <title>Complex archaea that bridge the gap between prokaryotes and eukaryotes.</title>
        <authorList>
            <person name="Spang A."/>
            <person name="Saw J.H."/>
            <person name="Jorgensen S.L."/>
            <person name="Zaremba-Niedzwiedzka K."/>
            <person name="Martijn J."/>
            <person name="Lind A.E."/>
            <person name="van Eijk R."/>
            <person name="Schleper C."/>
            <person name="Guy L."/>
            <person name="Ettema T.J."/>
        </authorList>
    </citation>
    <scope>NUCLEOTIDE SEQUENCE</scope>
</reference>
<organism evidence="1">
    <name type="scientific">marine sediment metagenome</name>
    <dbReference type="NCBI Taxonomy" id="412755"/>
    <lineage>
        <taxon>unclassified sequences</taxon>
        <taxon>metagenomes</taxon>
        <taxon>ecological metagenomes</taxon>
    </lineage>
</organism>
<sequence>GLDCGHPGDTRRIVGKPYQKGDSVACPACRDIDSAYQAGVNDERNKAHTEITTLKSSLLISKDLVEAMKGVK</sequence>
<accession>A0A0F9BL28</accession>
<dbReference type="EMBL" id="LAZR01040425">
    <property type="protein sequence ID" value="KKL14522.1"/>
    <property type="molecule type" value="Genomic_DNA"/>
</dbReference>
<name>A0A0F9BL28_9ZZZZ</name>
<gene>
    <name evidence="1" type="ORF">LCGC14_2514770</name>
</gene>
<evidence type="ECO:0000313" key="1">
    <source>
        <dbReference type="EMBL" id="KKL14522.1"/>
    </source>
</evidence>
<comment type="caution">
    <text evidence="1">The sequence shown here is derived from an EMBL/GenBank/DDBJ whole genome shotgun (WGS) entry which is preliminary data.</text>
</comment>
<protein>
    <submittedName>
        <fullName evidence="1">Uncharacterized protein</fullName>
    </submittedName>
</protein>
<proteinExistence type="predicted"/>
<dbReference type="AlphaFoldDB" id="A0A0F9BL28"/>
<feature type="non-terminal residue" evidence="1">
    <location>
        <position position="1"/>
    </location>
</feature>